<sequence length="331" mass="36920">MAISDDPNARLIYCVSKGLVKTVHNIVNDNDIKRIQRIQPKVIEQAIKNILDATKSGHLTIEQINKQGEILTLLCNLPKNVPQPNPKIAATALAKYAEYRQNQLDEELTNLIPNGKVKESDWAAVFAYIQKHKMQPSQASIGYLLRVAGANGQWDNVKPLLSHREPDWRMAGELLFMAVKAGQLDVAKQLCDLSQENMPNVNGIKRALKEAKKEGHHEIASYLSCELIHQSNLEKDPLVLTQALLQDYVAHSFVGSSLFSTQVKAVKNILSQVKRAAAQEHDDTSRNQAVLDSVQLLQKVVGDNKELRGYVDYIKAHSDKPEESPSLKAEL</sequence>
<dbReference type="STRING" id="947033.Lste_1643"/>
<evidence type="ECO:0008006" key="3">
    <source>
        <dbReference type="Google" id="ProtNLM"/>
    </source>
</evidence>
<comment type="caution">
    <text evidence="1">The sequence shown here is derived from an EMBL/GenBank/DDBJ whole genome shotgun (WGS) entry which is preliminary data.</text>
</comment>
<dbReference type="RefSeq" id="WP_058510573.1">
    <property type="nucleotide sequence ID" value="NZ_DAIOMV010000007.1"/>
</dbReference>
<dbReference type="EMBL" id="LNYY01000019">
    <property type="protein sequence ID" value="KTD68485.1"/>
    <property type="molecule type" value="Genomic_DNA"/>
</dbReference>
<reference evidence="1 2" key="1">
    <citation type="submission" date="2015-11" db="EMBL/GenBank/DDBJ databases">
        <title>Genomic analysis of 38 Legionella species identifies large and diverse effector repertoires.</title>
        <authorList>
            <person name="Burstein D."/>
            <person name="Amaro F."/>
            <person name="Zusman T."/>
            <person name="Lifshitz Z."/>
            <person name="Cohen O."/>
            <person name="Gilbert J.A."/>
            <person name="Pupko T."/>
            <person name="Shuman H.A."/>
            <person name="Segal G."/>
        </authorList>
    </citation>
    <scope>NUCLEOTIDE SEQUENCE [LARGE SCALE GENOMIC DNA]</scope>
    <source>
        <strain evidence="1 2">IMVS3376</strain>
    </source>
</reference>
<dbReference type="Proteomes" id="UP000054926">
    <property type="component" value="Unassembled WGS sequence"/>
</dbReference>
<proteinExistence type="predicted"/>
<organism evidence="1 2">
    <name type="scientific">Legionella steelei</name>
    <dbReference type="NCBI Taxonomy" id="947033"/>
    <lineage>
        <taxon>Bacteria</taxon>
        <taxon>Pseudomonadati</taxon>
        <taxon>Pseudomonadota</taxon>
        <taxon>Gammaproteobacteria</taxon>
        <taxon>Legionellales</taxon>
        <taxon>Legionellaceae</taxon>
        <taxon>Legionella</taxon>
    </lineage>
</organism>
<dbReference type="AlphaFoldDB" id="A0A0W0ZH51"/>
<accession>A0A0W0ZH51</accession>
<dbReference type="OrthoDB" id="5653758at2"/>
<name>A0A0W0ZH51_9GAMM</name>
<keyword evidence="2" id="KW-1185">Reference proteome</keyword>
<gene>
    <name evidence="1" type="ORF">Lste_1643</name>
</gene>
<evidence type="ECO:0000313" key="1">
    <source>
        <dbReference type="EMBL" id="KTD68485.1"/>
    </source>
</evidence>
<dbReference type="PATRIC" id="fig|947033.5.peg.1741"/>
<protein>
    <recommendedName>
        <fullName evidence="3">Ankyrin repeats (3 copies)</fullName>
    </recommendedName>
</protein>
<evidence type="ECO:0000313" key="2">
    <source>
        <dbReference type="Proteomes" id="UP000054926"/>
    </source>
</evidence>